<sequence length="227" mass="24920">MGLFTLLRGSAKPTRPAPSPTSPHSPTARSSPTPTSTAVDGGYLQDLSLAKLTGAWVLDPTHSTVGFAARHALVTRVRGTFSEFSGIFHLDPEHLDECSAEVIVQMASVDTRVAQRDEHLRSADFFDTERYPEMVFRSTAVRQREAERYRMTGDLTIRGHSHPVDIDLVYSGSVVDSFGVERIGLDGIAYVNRGDWGLTWNANLETGGMLVSEKIKLEFDISAIRVA</sequence>
<evidence type="ECO:0000313" key="4">
    <source>
        <dbReference type="EMBL" id="AFP87515.1"/>
    </source>
</evidence>
<dbReference type="EMBL" id="JX157625">
    <property type="protein sequence ID" value="AFP87515.1"/>
    <property type="molecule type" value="Genomic_DNA"/>
</dbReference>
<comment type="similarity">
    <text evidence="1">Belongs to the UPF0312 family.</text>
</comment>
<dbReference type="PANTHER" id="PTHR34406:SF1">
    <property type="entry name" value="PROTEIN YCEI"/>
    <property type="match status" value="1"/>
</dbReference>
<dbReference type="SMART" id="SM00867">
    <property type="entry name" value="YceI"/>
    <property type="match status" value="1"/>
</dbReference>
<dbReference type="InterPro" id="IPR036761">
    <property type="entry name" value="TTHA0802/YceI-like_sf"/>
</dbReference>
<feature type="compositionally biased region" description="Low complexity" evidence="2">
    <location>
        <begin position="24"/>
        <end position="38"/>
    </location>
</feature>
<dbReference type="PANTHER" id="PTHR34406">
    <property type="entry name" value="PROTEIN YCEI"/>
    <property type="match status" value="1"/>
</dbReference>
<proteinExistence type="inferred from homology"/>
<name>J7H3Q5_9ACTN</name>
<dbReference type="Gene3D" id="2.40.128.110">
    <property type="entry name" value="Lipid/polyisoprenoid-binding, YceI-like"/>
    <property type="match status" value="1"/>
</dbReference>
<accession>J7H3Q5</accession>
<evidence type="ECO:0000256" key="2">
    <source>
        <dbReference type="SAM" id="MobiDB-lite"/>
    </source>
</evidence>
<organism evidence="4">
    <name type="scientific">Streptomyces sp. CNQ-418</name>
    <dbReference type="NCBI Taxonomy" id="467194"/>
    <lineage>
        <taxon>Bacteria</taxon>
        <taxon>Bacillati</taxon>
        <taxon>Actinomycetota</taxon>
        <taxon>Actinomycetes</taxon>
        <taxon>Kitasatosporales</taxon>
        <taxon>Streptomycetaceae</taxon>
        <taxon>Streptomyces</taxon>
    </lineage>
</organism>
<evidence type="ECO:0000259" key="3">
    <source>
        <dbReference type="SMART" id="SM00867"/>
    </source>
</evidence>
<evidence type="ECO:0000256" key="1">
    <source>
        <dbReference type="ARBA" id="ARBA00008812"/>
    </source>
</evidence>
<feature type="domain" description="Lipid/polyisoprenoid-binding YceI-like" evidence="3">
    <location>
        <begin position="55"/>
        <end position="224"/>
    </location>
</feature>
<dbReference type="Pfam" id="PF04264">
    <property type="entry name" value="YceI"/>
    <property type="match status" value="1"/>
</dbReference>
<dbReference type="SUPFAM" id="SSF101874">
    <property type="entry name" value="YceI-like"/>
    <property type="match status" value="1"/>
</dbReference>
<dbReference type="InterPro" id="IPR007372">
    <property type="entry name" value="Lipid/polyisoprenoid-bd_YceI"/>
</dbReference>
<dbReference type="AlphaFoldDB" id="J7H3Q5"/>
<protein>
    <recommendedName>
        <fullName evidence="3">Lipid/polyisoprenoid-binding YceI-like domain-containing protein</fullName>
    </recommendedName>
</protein>
<reference evidence="4" key="1">
    <citation type="journal article" date="2012" name="J. Am. Chem. Soc.">
        <title>Flavoenzyme-catalyzed atropo-selective n,c-bipyrrole homocoupling in marinopyrrole biosynthesis.</title>
        <authorList>
            <person name="Yamanaka K."/>
            <person name="Ryan K.S."/>
            <person name="Gulder T.A."/>
            <person name="Hughes C.C."/>
            <person name="Moore B.S."/>
        </authorList>
    </citation>
    <scope>NUCLEOTIDE SEQUENCE</scope>
    <source>
        <strain evidence="4">CNQ-418</strain>
    </source>
</reference>
<feature type="region of interest" description="Disordered" evidence="2">
    <location>
        <begin position="9"/>
        <end position="38"/>
    </location>
</feature>